<accession>A0A5A7NYK8</accession>
<reference evidence="3" key="1">
    <citation type="journal article" date="2019" name="Curr. Biol.">
        <title>Genome Sequence of Striga asiatica Provides Insight into the Evolution of Plant Parasitism.</title>
        <authorList>
            <person name="Yoshida S."/>
            <person name="Kim S."/>
            <person name="Wafula E.K."/>
            <person name="Tanskanen J."/>
            <person name="Kim Y.M."/>
            <person name="Honaas L."/>
            <person name="Yang Z."/>
            <person name="Spallek T."/>
            <person name="Conn C.E."/>
            <person name="Ichihashi Y."/>
            <person name="Cheong K."/>
            <person name="Cui S."/>
            <person name="Der J.P."/>
            <person name="Gundlach H."/>
            <person name="Jiao Y."/>
            <person name="Hori C."/>
            <person name="Ishida J.K."/>
            <person name="Kasahara H."/>
            <person name="Kiba T."/>
            <person name="Kim M.S."/>
            <person name="Koo N."/>
            <person name="Laohavisit A."/>
            <person name="Lee Y.H."/>
            <person name="Lumba S."/>
            <person name="McCourt P."/>
            <person name="Mortimer J.C."/>
            <person name="Mutuku J.M."/>
            <person name="Nomura T."/>
            <person name="Sasaki-Sekimoto Y."/>
            <person name="Seto Y."/>
            <person name="Wang Y."/>
            <person name="Wakatake T."/>
            <person name="Sakakibara H."/>
            <person name="Demura T."/>
            <person name="Yamaguchi S."/>
            <person name="Yoneyama K."/>
            <person name="Manabe R.I."/>
            <person name="Nelson D.C."/>
            <person name="Schulman A.H."/>
            <person name="Timko M.P."/>
            <person name="dePamphilis C.W."/>
            <person name="Choi D."/>
            <person name="Shirasu K."/>
        </authorList>
    </citation>
    <scope>NUCLEOTIDE SEQUENCE [LARGE SCALE GENOMIC DNA]</scope>
    <source>
        <strain evidence="3">cv. UVA1</strain>
    </source>
</reference>
<feature type="compositionally biased region" description="Basic and acidic residues" evidence="1">
    <location>
        <begin position="307"/>
        <end position="330"/>
    </location>
</feature>
<sequence length="330" mass="35725">MDLNVRRREDRLRTKSLGGGMATGNGWTRRGAVLRRVKLEENQNSMPTVEQSYARENGGTQGCCSVFSAEFLGRFCTLEFWEAFREEIGFLSSDGSSGSVSFHSSGAVISGQITVYVASAAEGRSVPGSDVNRYAAFGTGNSLSHAGGRAFAAVSSAGGIFPVPVRRLATVGHRTSSPPQRRRRKQGGARGHRRRISGGLYGCVNSWGVVAAGVPFSLDRLFAFVYLLLQASLEELVLRITHKRGGDGDNEANPGVKTQRKLSLVDSTSPKKDFIHSSKLSTSQGLHEDEQGYDSLSNPKEAPIIEVKMEAETEMARDHNSGQIKEVQKT</sequence>
<gene>
    <name evidence="2" type="ORF">STAS_01149</name>
</gene>
<feature type="compositionally biased region" description="Basic residues" evidence="1">
    <location>
        <begin position="180"/>
        <end position="194"/>
    </location>
</feature>
<dbReference type="EMBL" id="BKCP01000336">
    <property type="protein sequence ID" value="GER25562.1"/>
    <property type="molecule type" value="Genomic_DNA"/>
</dbReference>
<dbReference type="AlphaFoldDB" id="A0A5A7NYK8"/>
<name>A0A5A7NYK8_STRAF</name>
<feature type="region of interest" description="Disordered" evidence="1">
    <location>
        <begin position="1"/>
        <end position="23"/>
    </location>
</feature>
<evidence type="ECO:0000313" key="3">
    <source>
        <dbReference type="Proteomes" id="UP000325081"/>
    </source>
</evidence>
<evidence type="ECO:0000256" key="1">
    <source>
        <dbReference type="SAM" id="MobiDB-lite"/>
    </source>
</evidence>
<keyword evidence="3" id="KW-1185">Reference proteome</keyword>
<protein>
    <submittedName>
        <fullName evidence="2">Membrane-anchored ubiquitin-fold protein 2</fullName>
    </submittedName>
</protein>
<feature type="region of interest" description="Disordered" evidence="1">
    <location>
        <begin position="171"/>
        <end position="194"/>
    </location>
</feature>
<dbReference type="Proteomes" id="UP000325081">
    <property type="component" value="Unassembled WGS sequence"/>
</dbReference>
<feature type="compositionally biased region" description="Basic and acidic residues" evidence="1">
    <location>
        <begin position="1"/>
        <end position="13"/>
    </location>
</feature>
<feature type="region of interest" description="Disordered" evidence="1">
    <location>
        <begin position="243"/>
        <end position="330"/>
    </location>
</feature>
<proteinExistence type="predicted"/>
<comment type="caution">
    <text evidence="2">The sequence shown here is derived from an EMBL/GenBank/DDBJ whole genome shotgun (WGS) entry which is preliminary data.</text>
</comment>
<evidence type="ECO:0000313" key="2">
    <source>
        <dbReference type="EMBL" id="GER25562.1"/>
    </source>
</evidence>
<organism evidence="2 3">
    <name type="scientific">Striga asiatica</name>
    <name type="common">Asiatic witchweed</name>
    <name type="synonym">Buchnera asiatica</name>
    <dbReference type="NCBI Taxonomy" id="4170"/>
    <lineage>
        <taxon>Eukaryota</taxon>
        <taxon>Viridiplantae</taxon>
        <taxon>Streptophyta</taxon>
        <taxon>Embryophyta</taxon>
        <taxon>Tracheophyta</taxon>
        <taxon>Spermatophyta</taxon>
        <taxon>Magnoliopsida</taxon>
        <taxon>eudicotyledons</taxon>
        <taxon>Gunneridae</taxon>
        <taxon>Pentapetalae</taxon>
        <taxon>asterids</taxon>
        <taxon>lamiids</taxon>
        <taxon>Lamiales</taxon>
        <taxon>Orobanchaceae</taxon>
        <taxon>Buchnereae</taxon>
        <taxon>Striga</taxon>
    </lineage>
</organism>